<accession>A0AAD8ABE1</accession>
<protein>
    <submittedName>
        <fullName evidence="1">Uncharacterized protein</fullName>
    </submittedName>
</protein>
<name>A0AAD8ABE1_DIPPU</name>
<evidence type="ECO:0000313" key="1">
    <source>
        <dbReference type="EMBL" id="KAJ9595187.1"/>
    </source>
</evidence>
<dbReference type="EMBL" id="JASPKZ010002687">
    <property type="protein sequence ID" value="KAJ9595187.1"/>
    <property type="molecule type" value="Genomic_DNA"/>
</dbReference>
<feature type="non-terminal residue" evidence="1">
    <location>
        <position position="59"/>
    </location>
</feature>
<gene>
    <name evidence="1" type="ORF">L9F63_013545</name>
</gene>
<dbReference type="AlphaFoldDB" id="A0AAD8ABE1"/>
<keyword evidence="2" id="KW-1185">Reference proteome</keyword>
<sequence>YPNFSNCWIRSANTGIKFSIHILLGLLKIRRFFLIDSFLFHHLMFPKFHKTQNLTLSKR</sequence>
<comment type="caution">
    <text evidence="1">The sequence shown here is derived from an EMBL/GenBank/DDBJ whole genome shotgun (WGS) entry which is preliminary data.</text>
</comment>
<reference evidence="1" key="2">
    <citation type="submission" date="2023-05" db="EMBL/GenBank/DDBJ databases">
        <authorList>
            <person name="Fouks B."/>
        </authorList>
    </citation>
    <scope>NUCLEOTIDE SEQUENCE</scope>
    <source>
        <strain evidence="1">Stay&amp;Tobe</strain>
        <tissue evidence="1">Testes</tissue>
    </source>
</reference>
<evidence type="ECO:0000313" key="2">
    <source>
        <dbReference type="Proteomes" id="UP001233999"/>
    </source>
</evidence>
<feature type="non-terminal residue" evidence="1">
    <location>
        <position position="1"/>
    </location>
</feature>
<dbReference type="Proteomes" id="UP001233999">
    <property type="component" value="Unassembled WGS sequence"/>
</dbReference>
<reference evidence="1" key="1">
    <citation type="journal article" date="2023" name="IScience">
        <title>Live-bearing cockroach genome reveals convergent evolutionary mechanisms linked to viviparity in insects and beyond.</title>
        <authorList>
            <person name="Fouks B."/>
            <person name="Harrison M.C."/>
            <person name="Mikhailova A.A."/>
            <person name="Marchal E."/>
            <person name="English S."/>
            <person name="Carruthers M."/>
            <person name="Jennings E.C."/>
            <person name="Chiamaka E.L."/>
            <person name="Frigard R.A."/>
            <person name="Pippel M."/>
            <person name="Attardo G.M."/>
            <person name="Benoit J.B."/>
            <person name="Bornberg-Bauer E."/>
            <person name="Tobe S.S."/>
        </authorList>
    </citation>
    <scope>NUCLEOTIDE SEQUENCE</scope>
    <source>
        <strain evidence="1">Stay&amp;Tobe</strain>
    </source>
</reference>
<proteinExistence type="predicted"/>
<organism evidence="1 2">
    <name type="scientific">Diploptera punctata</name>
    <name type="common">Pacific beetle cockroach</name>
    <dbReference type="NCBI Taxonomy" id="6984"/>
    <lineage>
        <taxon>Eukaryota</taxon>
        <taxon>Metazoa</taxon>
        <taxon>Ecdysozoa</taxon>
        <taxon>Arthropoda</taxon>
        <taxon>Hexapoda</taxon>
        <taxon>Insecta</taxon>
        <taxon>Pterygota</taxon>
        <taxon>Neoptera</taxon>
        <taxon>Polyneoptera</taxon>
        <taxon>Dictyoptera</taxon>
        <taxon>Blattodea</taxon>
        <taxon>Blaberoidea</taxon>
        <taxon>Blaberidae</taxon>
        <taxon>Diplopterinae</taxon>
        <taxon>Diploptera</taxon>
    </lineage>
</organism>